<organism evidence="1 2">
    <name type="scientific">Domibacillus enclensis</name>
    <dbReference type="NCBI Taxonomy" id="1017273"/>
    <lineage>
        <taxon>Bacteria</taxon>
        <taxon>Bacillati</taxon>
        <taxon>Bacillota</taxon>
        <taxon>Bacilli</taxon>
        <taxon>Bacillales</taxon>
        <taxon>Bacillaceae</taxon>
        <taxon>Domibacillus</taxon>
    </lineage>
</organism>
<gene>
    <name evidence="1" type="ORF">B1B05_13445</name>
</gene>
<keyword evidence="2" id="KW-1185">Reference proteome</keyword>
<protein>
    <submittedName>
        <fullName evidence="1">Uncharacterized protein</fullName>
    </submittedName>
</protein>
<comment type="caution">
    <text evidence="1">The sequence shown here is derived from an EMBL/GenBank/DDBJ whole genome shotgun (WGS) entry which is preliminary data.</text>
</comment>
<evidence type="ECO:0000313" key="1">
    <source>
        <dbReference type="EMBL" id="OXS76665.1"/>
    </source>
</evidence>
<dbReference type="Proteomes" id="UP000215545">
    <property type="component" value="Unassembled WGS sequence"/>
</dbReference>
<name>A0ABX4E6R2_9BACI</name>
<proteinExistence type="predicted"/>
<sequence length="69" mass="8128">MTHRREAFKTLFNKAKGLVFIHKMNQSLFYLLKIGMPGDHKQKGTAETDIVLFFLAILMAEKKEMERRE</sequence>
<reference evidence="2" key="1">
    <citation type="submission" date="2017-03" db="EMBL/GenBank/DDBJ databases">
        <title>Bacillus sp. V-88(T) DSM27956, whole genome shotgun sequencing project.</title>
        <authorList>
            <person name="Dastager S.G."/>
            <person name="Neurgaonkar P.S."/>
            <person name="Dharne M.S."/>
        </authorList>
    </citation>
    <scope>NUCLEOTIDE SEQUENCE [LARGE SCALE GENOMIC DNA]</scope>
    <source>
        <strain evidence="2">DSM 25145</strain>
    </source>
</reference>
<evidence type="ECO:0000313" key="2">
    <source>
        <dbReference type="Proteomes" id="UP000215545"/>
    </source>
</evidence>
<dbReference type="EMBL" id="MWSK01000006">
    <property type="protein sequence ID" value="OXS76665.1"/>
    <property type="molecule type" value="Genomic_DNA"/>
</dbReference>
<accession>A0ABX4E6R2</accession>